<comment type="caution">
    <text evidence="2">The sequence shown here is derived from an EMBL/GenBank/DDBJ whole genome shotgun (WGS) entry which is preliminary data.</text>
</comment>
<feature type="region of interest" description="Disordered" evidence="1">
    <location>
        <begin position="65"/>
        <end position="99"/>
    </location>
</feature>
<evidence type="ECO:0000256" key="1">
    <source>
        <dbReference type="SAM" id="MobiDB-lite"/>
    </source>
</evidence>
<dbReference type="Proteomes" id="UP000626109">
    <property type="component" value="Unassembled WGS sequence"/>
</dbReference>
<reference evidence="2" key="1">
    <citation type="submission" date="2021-02" db="EMBL/GenBank/DDBJ databases">
        <authorList>
            <person name="Dougan E. K."/>
            <person name="Rhodes N."/>
            <person name="Thang M."/>
            <person name="Chan C."/>
        </authorList>
    </citation>
    <scope>NUCLEOTIDE SEQUENCE</scope>
</reference>
<dbReference type="EMBL" id="CAJNNW010017141">
    <property type="protein sequence ID" value="CAE8660345.1"/>
    <property type="molecule type" value="Genomic_DNA"/>
</dbReference>
<organism evidence="2 3">
    <name type="scientific">Polarella glacialis</name>
    <name type="common">Dinoflagellate</name>
    <dbReference type="NCBI Taxonomy" id="89957"/>
    <lineage>
        <taxon>Eukaryota</taxon>
        <taxon>Sar</taxon>
        <taxon>Alveolata</taxon>
        <taxon>Dinophyceae</taxon>
        <taxon>Suessiales</taxon>
        <taxon>Suessiaceae</taxon>
        <taxon>Polarella</taxon>
    </lineage>
</organism>
<name>A0A813J263_POLGL</name>
<protein>
    <submittedName>
        <fullName evidence="2">Uncharacterized protein</fullName>
    </submittedName>
</protein>
<evidence type="ECO:0000313" key="2">
    <source>
        <dbReference type="EMBL" id="CAE8660345.1"/>
    </source>
</evidence>
<feature type="non-terminal residue" evidence="2">
    <location>
        <position position="99"/>
    </location>
</feature>
<sequence>ARSATFGTMSAHASVAEEEAEALRQRLGQAPRSFMLGGDRSAHHRPQLARAGSSGAAFLASLCNGSEPEPRLSIESSAQLQLGAPSEQAEEGPFHTSEG</sequence>
<proteinExistence type="predicted"/>
<accession>A0A813J263</accession>
<feature type="region of interest" description="Disordered" evidence="1">
    <location>
        <begin position="1"/>
        <end position="24"/>
    </location>
</feature>
<gene>
    <name evidence="2" type="ORF">PGLA2088_LOCUS14124</name>
</gene>
<evidence type="ECO:0000313" key="3">
    <source>
        <dbReference type="Proteomes" id="UP000626109"/>
    </source>
</evidence>
<dbReference type="AlphaFoldDB" id="A0A813J263"/>